<feature type="signal peptide" evidence="2">
    <location>
        <begin position="1"/>
        <end position="24"/>
    </location>
</feature>
<protein>
    <submittedName>
        <fullName evidence="3">DUF3261 domain-containing protein</fullName>
    </submittedName>
</protein>
<feature type="chain" id="PRO_5024296778" evidence="2">
    <location>
        <begin position="25"/>
        <end position="232"/>
    </location>
</feature>
<keyword evidence="4" id="KW-1185">Reference proteome</keyword>
<reference evidence="3 4" key="1">
    <citation type="journal article" date="2007" name="Int. J. Syst. Evol. Microbiol.">
        <title>Halomonas saccharevitans sp. nov., Halomonas arcis sp. nov. and Halomonas subterranea sp. nov., halophilic bacteria isolated from hypersaline environments of China.</title>
        <authorList>
            <person name="Xu X.W."/>
            <person name="Wu Y.H."/>
            <person name="Zhou Z."/>
            <person name="Wang C.S."/>
            <person name="Zhou Y.G."/>
            <person name="Zhang H.B."/>
            <person name="Wang Y."/>
            <person name="Wu M."/>
        </authorList>
    </citation>
    <scope>NUCLEOTIDE SEQUENCE [LARGE SCALE GENOMIC DNA]</scope>
    <source>
        <strain evidence="3 4">TBZ3</strain>
    </source>
</reference>
<dbReference type="Proteomes" id="UP000306973">
    <property type="component" value="Unassembled WGS sequence"/>
</dbReference>
<evidence type="ECO:0000256" key="2">
    <source>
        <dbReference type="SAM" id="SignalP"/>
    </source>
</evidence>
<dbReference type="Pfam" id="PF11659">
    <property type="entry name" value="DUF3261"/>
    <property type="match status" value="1"/>
</dbReference>
<organism evidence="3 4">
    <name type="scientific">Halomonas urmiana</name>
    <dbReference type="NCBI Taxonomy" id="490901"/>
    <lineage>
        <taxon>Bacteria</taxon>
        <taxon>Pseudomonadati</taxon>
        <taxon>Pseudomonadota</taxon>
        <taxon>Gammaproteobacteria</taxon>
        <taxon>Oceanospirillales</taxon>
        <taxon>Halomonadaceae</taxon>
        <taxon>Halomonas</taxon>
    </lineage>
</organism>
<dbReference type="AlphaFoldDB" id="A0A5R8MIN1"/>
<name>A0A5R8MIN1_9GAMM</name>
<evidence type="ECO:0000256" key="1">
    <source>
        <dbReference type="SAM" id="MobiDB-lite"/>
    </source>
</evidence>
<dbReference type="EMBL" id="VBUI01000009">
    <property type="protein sequence ID" value="TLF51809.1"/>
    <property type="molecule type" value="Genomic_DNA"/>
</dbReference>
<proteinExistence type="predicted"/>
<keyword evidence="2" id="KW-0732">Signal</keyword>
<evidence type="ECO:0000313" key="4">
    <source>
        <dbReference type="Proteomes" id="UP000306973"/>
    </source>
</evidence>
<gene>
    <name evidence="3" type="ORF">FEI13_07545</name>
</gene>
<evidence type="ECO:0000313" key="3">
    <source>
        <dbReference type="EMBL" id="TLF51809.1"/>
    </source>
</evidence>
<accession>A0A5R8MIN1</accession>
<feature type="region of interest" description="Disordered" evidence="1">
    <location>
        <begin position="184"/>
        <end position="204"/>
    </location>
</feature>
<dbReference type="InterPro" id="IPR021675">
    <property type="entry name" value="DUF3261"/>
</dbReference>
<sequence>MRRVALPRRLGLTLVAGLTLVLDACSMAPTGSPVPTLASLPPAGPETQRLTFVRDGETRVLIGVLRHDSRRLQLALLSPQGQRLLTLVRDAKGARFLPDPAFAPPFSAEWLDTRLSWSLWPAARLEEAFAGSAWSLDQAGEERRIYRGDELVAHLMMTPTCRVIHDVEAAFRLTVAALNGASAAATDVDNKSGNDSADDSYYDDIDTNKDVVTDFDNSIDNKAATDPPCPLT</sequence>
<comment type="caution">
    <text evidence="3">The sequence shown here is derived from an EMBL/GenBank/DDBJ whole genome shotgun (WGS) entry which is preliminary data.</text>
</comment>
<dbReference type="OrthoDB" id="6900254at2"/>